<proteinExistence type="predicted"/>
<evidence type="ECO:0000313" key="9">
    <source>
        <dbReference type="Proteomes" id="UP000694850"/>
    </source>
</evidence>
<dbReference type="CDD" id="cd20336">
    <property type="entry name" value="Rcat_RBR"/>
    <property type="match status" value="1"/>
</dbReference>
<dbReference type="GeneID" id="103199140"/>
<accession>A0A8B7A0V2</accession>
<keyword evidence="1" id="KW-0808">Transferase</keyword>
<feature type="region of interest" description="Disordered" evidence="7">
    <location>
        <begin position="1"/>
        <end position="23"/>
    </location>
</feature>
<dbReference type="InterPro" id="IPR002867">
    <property type="entry name" value="IBR_dom"/>
</dbReference>
<dbReference type="GO" id="GO:0008270">
    <property type="term" value="F:zinc ion binding"/>
    <property type="evidence" value="ECO:0007669"/>
    <property type="project" value="UniProtKB-KW"/>
</dbReference>
<dbReference type="RefSeq" id="XP_007941564.1">
    <property type="nucleotide sequence ID" value="XM_007943373.1"/>
</dbReference>
<organism evidence="9 10">
    <name type="scientific">Orycteropus afer afer</name>
    <dbReference type="NCBI Taxonomy" id="1230840"/>
    <lineage>
        <taxon>Eukaryota</taxon>
        <taxon>Metazoa</taxon>
        <taxon>Chordata</taxon>
        <taxon>Craniata</taxon>
        <taxon>Vertebrata</taxon>
        <taxon>Euteleostomi</taxon>
        <taxon>Mammalia</taxon>
        <taxon>Eutheria</taxon>
        <taxon>Afrotheria</taxon>
        <taxon>Tubulidentata</taxon>
        <taxon>Orycteropodidae</taxon>
        <taxon>Orycteropus</taxon>
    </lineage>
</organism>
<dbReference type="Proteomes" id="UP000694850">
    <property type="component" value="Unplaced"/>
</dbReference>
<evidence type="ECO:0000256" key="6">
    <source>
        <dbReference type="ARBA" id="ARBA00022833"/>
    </source>
</evidence>
<dbReference type="InterPro" id="IPR044066">
    <property type="entry name" value="TRIAD_supradom"/>
</dbReference>
<evidence type="ECO:0000256" key="4">
    <source>
        <dbReference type="ARBA" id="ARBA00022771"/>
    </source>
</evidence>
<dbReference type="Gene3D" id="1.20.120.1750">
    <property type="match status" value="2"/>
</dbReference>
<feature type="domain" description="RING-type" evidence="8">
    <location>
        <begin position="18"/>
        <end position="247"/>
    </location>
</feature>
<reference evidence="10" key="1">
    <citation type="submission" date="2025-08" db="UniProtKB">
        <authorList>
            <consortium name="RefSeq"/>
        </authorList>
    </citation>
    <scope>IDENTIFICATION</scope>
</reference>
<keyword evidence="9" id="KW-1185">Reference proteome</keyword>
<evidence type="ECO:0000256" key="2">
    <source>
        <dbReference type="ARBA" id="ARBA00022723"/>
    </source>
</evidence>
<keyword evidence="3" id="KW-0677">Repeat</keyword>
<evidence type="ECO:0000313" key="10">
    <source>
        <dbReference type="RefSeq" id="XP_007941564.1"/>
    </source>
</evidence>
<dbReference type="SMART" id="SM00647">
    <property type="entry name" value="IBR"/>
    <property type="match status" value="2"/>
</dbReference>
<name>A0A8B7A0V2_ORYAF</name>
<dbReference type="Pfam" id="PF01485">
    <property type="entry name" value="IBR"/>
    <property type="match status" value="1"/>
</dbReference>
<gene>
    <name evidence="10" type="primary">LOC103199140</name>
</gene>
<dbReference type="AlphaFoldDB" id="A0A8B7A0V2"/>
<sequence length="264" mass="29556">MSQSKREESSSEPPLKFVQRRDDITGDEYDGQQRVEMSCGHAVDPGSLTAWCRSLMDQGHFQLCCPADVNDKKCGAQWSYPEVRRCASLSDSEQREFEQKLALLAAKLYCDFKECPKCKSLVERKEPTTLRVLCTVCASVLHVSYEFCWQCLRAWKGSGKPSDHCANTGCKDPNLDVLASCTTKDLPDSEVRGCPSIRACPTCGLLIEHKEKCKYVVCSRCHVEFCFACLDPAPACQAAKAGAWFKWCAKPLAPRQSHIPVWSR</sequence>
<evidence type="ECO:0000256" key="5">
    <source>
        <dbReference type="ARBA" id="ARBA00022786"/>
    </source>
</evidence>
<evidence type="ECO:0000256" key="1">
    <source>
        <dbReference type="ARBA" id="ARBA00022679"/>
    </source>
</evidence>
<dbReference type="OrthoDB" id="419317at2759"/>
<keyword evidence="4" id="KW-0863">Zinc-finger</keyword>
<evidence type="ECO:0000256" key="3">
    <source>
        <dbReference type="ARBA" id="ARBA00022737"/>
    </source>
</evidence>
<dbReference type="FunFam" id="1.20.120.1750:FF:000036">
    <property type="entry name" value="RBR-type E3 ubiquitin transferase"/>
    <property type="match status" value="1"/>
</dbReference>
<keyword evidence="2" id="KW-0479">Metal-binding</keyword>
<evidence type="ECO:0000259" key="8">
    <source>
        <dbReference type="PROSITE" id="PS51873"/>
    </source>
</evidence>
<keyword evidence="6" id="KW-0862">Zinc</keyword>
<keyword evidence="5" id="KW-0833">Ubl conjugation pathway</keyword>
<dbReference type="SUPFAM" id="SSF57850">
    <property type="entry name" value="RING/U-box"/>
    <property type="match status" value="2"/>
</dbReference>
<evidence type="ECO:0000256" key="7">
    <source>
        <dbReference type="SAM" id="MobiDB-lite"/>
    </source>
</evidence>
<dbReference type="PROSITE" id="PS51873">
    <property type="entry name" value="TRIAD"/>
    <property type="match status" value="1"/>
</dbReference>
<protein>
    <submittedName>
        <fullName evidence="10">Potential E3 ubiquitin-protein ligase ariadne-2-like</fullName>
    </submittedName>
</protein>
<dbReference type="GO" id="GO:0016740">
    <property type="term" value="F:transferase activity"/>
    <property type="evidence" value="ECO:0007669"/>
    <property type="project" value="UniProtKB-KW"/>
</dbReference>